<gene>
    <name evidence="4" type="ORF">GSTENG00009970001</name>
</gene>
<dbReference type="GO" id="GO:0030301">
    <property type="term" value="P:cholesterol transport"/>
    <property type="evidence" value="ECO:0007669"/>
    <property type="project" value="TreeGrafter"/>
</dbReference>
<dbReference type="Gene3D" id="2.30.230.10">
    <property type="entry name" value="Lipovitellin, beta-sheet shell regions, chain A"/>
    <property type="match status" value="1"/>
</dbReference>
<dbReference type="EMBL" id="CAAE01011802">
    <property type="protein sequence ID" value="CAF94047.1"/>
    <property type="molecule type" value="Genomic_DNA"/>
</dbReference>
<evidence type="ECO:0000256" key="2">
    <source>
        <dbReference type="PROSITE-ProRule" id="PRU00557"/>
    </source>
</evidence>
<reference evidence="4" key="1">
    <citation type="journal article" date="2004" name="Nature">
        <title>Genome duplication in the teleost fish Tetraodon nigroviridis reveals the early vertebrate proto-karyotype.</title>
        <authorList>
            <person name="Jaillon O."/>
            <person name="Aury J.-M."/>
            <person name="Brunet F."/>
            <person name="Petit J.-L."/>
            <person name="Stange-Thomann N."/>
            <person name="Mauceli E."/>
            <person name="Bouneau L."/>
            <person name="Fischer C."/>
            <person name="Ozouf-Costaz C."/>
            <person name="Bernot A."/>
            <person name="Nicaud S."/>
            <person name="Jaffe D."/>
            <person name="Fisher S."/>
            <person name="Lutfalla G."/>
            <person name="Dossat C."/>
            <person name="Segurens B."/>
            <person name="Dasilva C."/>
            <person name="Salanoubat M."/>
            <person name="Levy M."/>
            <person name="Boudet N."/>
            <person name="Castellano S."/>
            <person name="Anthouard V."/>
            <person name="Jubin C."/>
            <person name="Castelli V."/>
            <person name="Katinka M."/>
            <person name="Vacherie B."/>
            <person name="Biemont C."/>
            <person name="Skalli Z."/>
            <person name="Cattolico L."/>
            <person name="Poulain J."/>
            <person name="De Berardinis V."/>
            <person name="Cruaud C."/>
            <person name="Duprat S."/>
            <person name="Brottier P."/>
            <person name="Coutanceau J.-P."/>
            <person name="Gouzy J."/>
            <person name="Parra G."/>
            <person name="Lardier G."/>
            <person name="Chapple C."/>
            <person name="McKernan K.J."/>
            <person name="McEwan P."/>
            <person name="Bosak S."/>
            <person name="Kellis M."/>
            <person name="Volff J.-N."/>
            <person name="Guigo R."/>
            <person name="Zody M.C."/>
            <person name="Mesirov J."/>
            <person name="Lindblad-Toh K."/>
            <person name="Birren B."/>
            <person name="Nusbaum C."/>
            <person name="Kahn D."/>
            <person name="Robinson-Rechavi M."/>
            <person name="Laudet V."/>
            <person name="Schachter V."/>
            <person name="Quetier F."/>
            <person name="Saurin W."/>
            <person name="Scarpelli C."/>
            <person name="Wincker P."/>
            <person name="Lander E.S."/>
            <person name="Weissenbach J."/>
            <person name="Roest Crollius H."/>
        </authorList>
    </citation>
    <scope>NUCLEOTIDE SEQUENCE [LARGE SCALE GENOMIC DNA]</scope>
</reference>
<dbReference type="InterPro" id="IPR011030">
    <property type="entry name" value="Lipovitellin_superhlx_dom"/>
</dbReference>
<evidence type="ECO:0000259" key="3">
    <source>
        <dbReference type="PROSITE" id="PS51211"/>
    </source>
</evidence>
<evidence type="ECO:0000313" key="4">
    <source>
        <dbReference type="EMBL" id="CAF94047.1"/>
    </source>
</evidence>
<dbReference type="SUPFAM" id="SSF48431">
    <property type="entry name" value="Lipovitellin-phosvitin complex, superhelical domain"/>
    <property type="match status" value="1"/>
</dbReference>
<keyword evidence="1" id="KW-0732">Signal</keyword>
<dbReference type="GO" id="GO:0005737">
    <property type="term" value="C:cytoplasm"/>
    <property type="evidence" value="ECO:0007669"/>
    <property type="project" value="UniProtKB-SubCell"/>
</dbReference>
<dbReference type="GO" id="GO:0034361">
    <property type="term" value="C:very-low-density lipoprotein particle"/>
    <property type="evidence" value="ECO:0007669"/>
    <property type="project" value="UniProtKB-KW"/>
</dbReference>
<dbReference type="GO" id="GO:0008203">
    <property type="term" value="P:cholesterol metabolic process"/>
    <property type="evidence" value="ECO:0007669"/>
    <property type="project" value="UniProtKB-KW"/>
</dbReference>
<proteinExistence type="predicted"/>
<dbReference type="Pfam" id="PF01347">
    <property type="entry name" value="Vitellogenin_N"/>
    <property type="match status" value="1"/>
</dbReference>
<feature type="non-terminal residue" evidence="4">
    <location>
        <position position="530"/>
    </location>
</feature>
<dbReference type="InterPro" id="IPR015816">
    <property type="entry name" value="Vitellinogen_b-sht_N"/>
</dbReference>
<dbReference type="PROSITE" id="PS51211">
    <property type="entry name" value="VITELLOGENIN"/>
    <property type="match status" value="1"/>
</dbReference>
<dbReference type="Gene3D" id="1.25.10.20">
    <property type="entry name" value="Vitellinogen, superhelical"/>
    <property type="match status" value="1"/>
</dbReference>
<dbReference type="GO" id="GO:0034359">
    <property type="term" value="C:mature chylomicron"/>
    <property type="evidence" value="ECO:0007669"/>
    <property type="project" value="TreeGrafter"/>
</dbReference>
<dbReference type="PANTHER" id="PTHR13769">
    <property type="entry name" value="APOLIPOPROTEIN B"/>
    <property type="match status" value="1"/>
</dbReference>
<dbReference type="InterPro" id="IPR001747">
    <property type="entry name" value="Vitellogenin_N"/>
</dbReference>
<dbReference type="GO" id="GO:0042953">
    <property type="term" value="P:lipoprotein transport"/>
    <property type="evidence" value="ECO:0007669"/>
    <property type="project" value="TreeGrafter"/>
</dbReference>
<dbReference type="GO" id="GO:0006642">
    <property type="term" value="P:triglyceride mobilization"/>
    <property type="evidence" value="ECO:0007669"/>
    <property type="project" value="TreeGrafter"/>
</dbReference>
<dbReference type="AlphaFoldDB" id="Q4SZ85"/>
<dbReference type="GO" id="GO:0034362">
    <property type="term" value="C:low-density lipoprotein particle"/>
    <property type="evidence" value="ECO:0007669"/>
    <property type="project" value="UniProtKB-KW"/>
</dbReference>
<organism evidence="4">
    <name type="scientific">Tetraodon nigroviridis</name>
    <name type="common">Spotted green pufferfish</name>
    <name type="synonym">Chelonodon nigroviridis</name>
    <dbReference type="NCBI Taxonomy" id="99883"/>
    <lineage>
        <taxon>Eukaryota</taxon>
        <taxon>Metazoa</taxon>
        <taxon>Chordata</taxon>
        <taxon>Craniata</taxon>
        <taxon>Vertebrata</taxon>
        <taxon>Euteleostomi</taxon>
        <taxon>Actinopterygii</taxon>
        <taxon>Neopterygii</taxon>
        <taxon>Teleostei</taxon>
        <taxon>Neoteleostei</taxon>
        <taxon>Acanthomorphata</taxon>
        <taxon>Eupercaria</taxon>
        <taxon>Tetraodontiformes</taxon>
        <taxon>Tetradontoidea</taxon>
        <taxon>Tetraodontidae</taxon>
        <taxon>Tetraodon</taxon>
    </lineage>
</organism>
<reference evidence="4" key="2">
    <citation type="submission" date="2004-02" db="EMBL/GenBank/DDBJ databases">
        <authorList>
            <consortium name="Genoscope"/>
            <consortium name="Whitehead Institute Centre for Genome Research"/>
        </authorList>
    </citation>
    <scope>NUCLEOTIDE SEQUENCE</scope>
</reference>
<sequence>IEIEVPQPCNFIMKTRDCSLSEISSATPGRKPVFVKSSSSDDFFIAMNREDRALQRPDRTAPQPNWDTLVVMVSRNGTQRGIPLQEHADSPGCQGANTIFETLIFLALCRLETFVNCKYLHITLLKFTVDDVSNIQLFPEADEPVKILNIKRGIISALMMPVKNEKRSLVHTIHGHCLTNYLVNARTDMATYVTMSRNLSQCDSFYSRELISSALALVQRLSTSQRMRNTQTCNYQFDNKGKHLVVALCTEEHIYMPFTHKDDRISSVVFQNLTFQSAKKTSPRVFDVKHMQSKALHYEEVEDDAHVQTQDTVLPTLQKLMALAGTAQNQERSSLFHELVYSLRVLRNNTLVPIVSQMMQASAWLTWQALLQCGTPGCTSVMLQTIRTLSGLSLEVDALVYGLGLQANPDAARVQDMLSMAQYKQSKAIMYALANTVKKYYKGEVTTVLKDVAKFIKSLLNDCLREGHEADEMTFLILRLGPNLLCIQMTCQEMAPWRHPFSWVHHTSTARMPTATSYAQSSRKDEESVH</sequence>
<name>Q4SZ85_TETNG</name>
<dbReference type="KEGG" id="tng:GSTEN00009970G001"/>
<dbReference type="GO" id="GO:0005811">
    <property type="term" value="C:lipid droplet"/>
    <property type="evidence" value="ECO:0007669"/>
    <property type="project" value="UniProtKB-SubCell"/>
</dbReference>
<feature type="domain" description="Vitellogenin" evidence="3">
    <location>
        <begin position="1"/>
        <end position="530"/>
    </location>
</feature>
<comment type="caution">
    <text evidence="2">Lacks conserved residue(s) required for the propagation of feature annotation.</text>
</comment>
<dbReference type="SUPFAM" id="SSF56968">
    <property type="entry name" value="Lipovitellin-phosvitin complex, beta-sheet shell regions"/>
    <property type="match status" value="1"/>
</dbReference>
<comment type="caution">
    <text evidence="4">The sequence shown here is derived from an EMBL/GenBank/DDBJ whole genome shotgun (WGS) entry which is preliminary data.</text>
</comment>
<dbReference type="InterPro" id="IPR052418">
    <property type="entry name" value="Apolipoprotein_B"/>
</dbReference>
<dbReference type="OrthoDB" id="6484170at2759"/>
<dbReference type="GO" id="GO:0008201">
    <property type="term" value="F:heparin binding"/>
    <property type="evidence" value="ECO:0007669"/>
    <property type="project" value="UniProtKB-KW"/>
</dbReference>
<dbReference type="GO" id="GO:0050750">
    <property type="term" value="F:low-density lipoprotein particle receptor binding"/>
    <property type="evidence" value="ECO:0007669"/>
    <property type="project" value="TreeGrafter"/>
</dbReference>
<dbReference type="InterPro" id="IPR015819">
    <property type="entry name" value="Lipid_transp_b-sht_shell"/>
</dbReference>
<accession>Q4SZ85</accession>
<dbReference type="PANTHER" id="PTHR13769:SF6">
    <property type="entry name" value="APOLIPOPROTEIN B-100"/>
    <property type="match status" value="1"/>
</dbReference>
<dbReference type="GO" id="GO:0042632">
    <property type="term" value="P:cholesterol homeostasis"/>
    <property type="evidence" value="ECO:0007669"/>
    <property type="project" value="TreeGrafter"/>
</dbReference>
<evidence type="ECO:0000256" key="1">
    <source>
        <dbReference type="ARBA" id="ARBA00022729"/>
    </source>
</evidence>
<dbReference type="SMART" id="SM00638">
    <property type="entry name" value="LPD_N"/>
    <property type="match status" value="1"/>
</dbReference>
<dbReference type="GO" id="GO:0120020">
    <property type="term" value="F:cholesterol transfer activity"/>
    <property type="evidence" value="ECO:0007669"/>
    <property type="project" value="TreeGrafter"/>
</dbReference>
<protein>
    <submittedName>
        <fullName evidence="4">(spotted green pufferfish) hypothetical protein</fullName>
    </submittedName>
</protein>